<dbReference type="PANTHER" id="PTHR14885:SF3">
    <property type="entry name" value="CILIA- AND FLAGELLA-ASSOCIATED PROTEIN 44"/>
    <property type="match status" value="1"/>
</dbReference>
<sequence length="178" mass="20555">NRKQERKDLSHELKHAAQVIKRLTDECNKLMVEKFGKLVQLEKLEGAIVNLQIEELKQRLDDAGDEYYNTMTQYELRKIEENDDTIDLLKTNTKRLDELTDIVDERRLLDEQLISRKTKSADEFTGPSKQSVEEFDRLCTLVQLQAQEIEALKAEISILSRKGGHILPPNPAILPQNS</sequence>
<protein>
    <submittedName>
        <fullName evidence="10">Uncharacterized protein</fullName>
    </submittedName>
</protein>
<evidence type="ECO:0000256" key="1">
    <source>
        <dbReference type="ARBA" id="ARBA00004138"/>
    </source>
</evidence>
<comment type="caution">
    <text evidence="10">The sequence shown here is derived from an EMBL/GenBank/DDBJ whole genome shotgun (WGS) entry which is preliminary data.</text>
</comment>
<keyword evidence="4" id="KW-0853">WD repeat</keyword>
<feature type="non-terminal residue" evidence="10">
    <location>
        <position position="1"/>
    </location>
</feature>
<evidence type="ECO:0000256" key="8">
    <source>
        <dbReference type="ARBA" id="ARBA00023273"/>
    </source>
</evidence>
<dbReference type="PANTHER" id="PTHR14885">
    <property type="entry name" value="CILIA- AND FLAGELLA-ASSOCIATED PROTEIN 43-RELATED"/>
    <property type="match status" value="1"/>
</dbReference>
<dbReference type="EMBL" id="CAJOBI010312482">
    <property type="protein sequence ID" value="CAF5172034.1"/>
    <property type="molecule type" value="Genomic_DNA"/>
</dbReference>
<evidence type="ECO:0000256" key="9">
    <source>
        <dbReference type="SAM" id="Coils"/>
    </source>
</evidence>
<gene>
    <name evidence="10" type="ORF">SMN809_LOCUS65999</name>
</gene>
<evidence type="ECO:0000313" key="10">
    <source>
        <dbReference type="EMBL" id="CAF5172034.1"/>
    </source>
</evidence>
<comment type="subcellular location">
    <subcellularLocation>
        <location evidence="1">Cell projection</location>
        <location evidence="1">Cilium</location>
    </subcellularLocation>
    <subcellularLocation>
        <location evidence="2">Cytoplasm</location>
        <location evidence="2">Cytoskeleton</location>
    </subcellularLocation>
</comment>
<name>A0A8S3GUQ4_9BILA</name>
<evidence type="ECO:0000313" key="11">
    <source>
        <dbReference type="Proteomes" id="UP000676336"/>
    </source>
</evidence>
<dbReference type="GO" id="GO:0005856">
    <property type="term" value="C:cytoskeleton"/>
    <property type="evidence" value="ECO:0007669"/>
    <property type="project" value="UniProtKB-SubCell"/>
</dbReference>
<dbReference type="AlphaFoldDB" id="A0A8S3GUQ4"/>
<keyword evidence="5" id="KW-0677">Repeat</keyword>
<evidence type="ECO:0000256" key="6">
    <source>
        <dbReference type="ARBA" id="ARBA00023054"/>
    </source>
</evidence>
<evidence type="ECO:0000256" key="7">
    <source>
        <dbReference type="ARBA" id="ARBA00023212"/>
    </source>
</evidence>
<evidence type="ECO:0000256" key="5">
    <source>
        <dbReference type="ARBA" id="ARBA00022737"/>
    </source>
</evidence>
<dbReference type="GO" id="GO:0005929">
    <property type="term" value="C:cilium"/>
    <property type="evidence" value="ECO:0007669"/>
    <property type="project" value="UniProtKB-SubCell"/>
</dbReference>
<dbReference type="Proteomes" id="UP000676336">
    <property type="component" value="Unassembled WGS sequence"/>
</dbReference>
<evidence type="ECO:0000256" key="4">
    <source>
        <dbReference type="ARBA" id="ARBA00022574"/>
    </source>
</evidence>
<reference evidence="10" key="1">
    <citation type="submission" date="2021-02" db="EMBL/GenBank/DDBJ databases">
        <authorList>
            <person name="Nowell W R."/>
        </authorList>
    </citation>
    <scope>NUCLEOTIDE SEQUENCE</scope>
</reference>
<feature type="coiled-coil region" evidence="9">
    <location>
        <begin position="6"/>
        <end position="33"/>
    </location>
</feature>
<evidence type="ECO:0000256" key="3">
    <source>
        <dbReference type="ARBA" id="ARBA00022490"/>
    </source>
</evidence>
<accession>A0A8S3GUQ4</accession>
<keyword evidence="6 9" id="KW-0175">Coiled coil</keyword>
<proteinExistence type="predicted"/>
<keyword evidence="7" id="KW-0206">Cytoskeleton</keyword>
<keyword evidence="8" id="KW-0966">Cell projection</keyword>
<evidence type="ECO:0000256" key="2">
    <source>
        <dbReference type="ARBA" id="ARBA00004245"/>
    </source>
</evidence>
<organism evidence="10 11">
    <name type="scientific">Rotaria magnacalcarata</name>
    <dbReference type="NCBI Taxonomy" id="392030"/>
    <lineage>
        <taxon>Eukaryota</taxon>
        <taxon>Metazoa</taxon>
        <taxon>Spiralia</taxon>
        <taxon>Gnathifera</taxon>
        <taxon>Rotifera</taxon>
        <taxon>Eurotatoria</taxon>
        <taxon>Bdelloidea</taxon>
        <taxon>Philodinida</taxon>
        <taxon>Philodinidae</taxon>
        <taxon>Rotaria</taxon>
    </lineage>
</organism>
<keyword evidence="3" id="KW-0963">Cytoplasm</keyword>